<dbReference type="Pfam" id="PF00106">
    <property type="entry name" value="adh_short"/>
    <property type="match status" value="1"/>
</dbReference>
<sequence>MSVWFVTGASRGFGAEIVGQALAAGHLVVGTARDPKSVAEQFPDAGDQLLAVALDVTDEAAAVAAVAAAVERFGRIDVVVNNAGRGLLSAVEEASDAAVRGVYDANVFGVLNVLRAVLPVLRAQRSGHIINLSSIGGFRSSAGWGIYCSTKFALEGISEALADEVGPLGISVTIVEPGYFRTDFLDASSLHTEDGVIDDYAETAGAVRAHAVSANHNQPGDPVKAVAAILQLGATEKPPLRIQLGTDSFGMVAGKLEFVAAEQAAWRELSVSTDFDDA</sequence>
<dbReference type="PROSITE" id="PS00061">
    <property type="entry name" value="ADH_SHORT"/>
    <property type="match status" value="1"/>
</dbReference>
<reference evidence="4" key="1">
    <citation type="submission" date="2016-03" db="EMBL/GenBank/DDBJ databases">
        <authorList>
            <person name="Ploux O."/>
        </authorList>
    </citation>
    <scope>NUCLEOTIDE SEQUENCE</scope>
    <source>
        <strain evidence="4">UC10</strain>
    </source>
</reference>
<name>A0A1Y5PRZ6_9MYCO</name>
<dbReference type="GO" id="GO:0004316">
    <property type="term" value="F:3-oxoacyl-[acyl-carrier-protein] reductase (NADPH) activity"/>
    <property type="evidence" value="ECO:0007669"/>
    <property type="project" value="UniProtKB-EC"/>
</dbReference>
<evidence type="ECO:0000256" key="1">
    <source>
        <dbReference type="ARBA" id="ARBA00006484"/>
    </source>
</evidence>
<keyword evidence="2 4" id="KW-0560">Oxidoreductase</keyword>
<dbReference type="PANTHER" id="PTHR43976">
    <property type="entry name" value="SHORT CHAIN DEHYDROGENASE"/>
    <property type="match status" value="1"/>
</dbReference>
<dbReference type="InterPro" id="IPR020904">
    <property type="entry name" value="Sc_DH/Rdtase_CS"/>
</dbReference>
<dbReference type="SUPFAM" id="SSF51735">
    <property type="entry name" value="NAD(P)-binding Rossmann-fold domains"/>
    <property type="match status" value="1"/>
</dbReference>
<dbReference type="InterPro" id="IPR002347">
    <property type="entry name" value="SDR_fam"/>
</dbReference>
<proteinExistence type="inferred from homology"/>
<evidence type="ECO:0000256" key="3">
    <source>
        <dbReference type="RuleBase" id="RU000363"/>
    </source>
</evidence>
<dbReference type="PRINTS" id="PR00080">
    <property type="entry name" value="SDRFAMILY"/>
</dbReference>
<dbReference type="InterPro" id="IPR051911">
    <property type="entry name" value="SDR_oxidoreductase"/>
</dbReference>
<protein>
    <submittedName>
        <fullName evidence="4">3-oxoacyl-(Acyl-carrier-protein) reductase</fullName>
        <ecNumber evidence="4">1.1.1.100</ecNumber>
    </submittedName>
</protein>
<dbReference type="Gene3D" id="3.40.50.720">
    <property type="entry name" value="NAD(P)-binding Rossmann-like Domain"/>
    <property type="match status" value="1"/>
</dbReference>
<dbReference type="InterPro" id="IPR036291">
    <property type="entry name" value="NAD(P)-bd_dom_sf"/>
</dbReference>
<evidence type="ECO:0000256" key="2">
    <source>
        <dbReference type="ARBA" id="ARBA00023002"/>
    </source>
</evidence>
<accession>A0A1Y5PRZ6</accession>
<dbReference type="EC" id="1.1.1.100" evidence="4"/>
<organism evidence="4">
    <name type="scientific">uncultured Mycobacterium sp</name>
    <dbReference type="NCBI Taxonomy" id="171292"/>
    <lineage>
        <taxon>Bacteria</taxon>
        <taxon>Bacillati</taxon>
        <taxon>Actinomycetota</taxon>
        <taxon>Actinomycetes</taxon>
        <taxon>Mycobacteriales</taxon>
        <taxon>Mycobacteriaceae</taxon>
        <taxon>Mycobacterium</taxon>
        <taxon>environmental samples</taxon>
    </lineage>
</organism>
<dbReference type="PANTHER" id="PTHR43976:SF16">
    <property type="entry name" value="SHORT-CHAIN DEHYDROGENASE_REDUCTASE FAMILY PROTEIN"/>
    <property type="match status" value="1"/>
</dbReference>
<gene>
    <name evidence="4" type="ORF">MHPYR_60176</name>
</gene>
<dbReference type="AlphaFoldDB" id="A0A1Y5PRZ6"/>
<dbReference type="CDD" id="cd05374">
    <property type="entry name" value="17beta-HSD-like_SDR_c"/>
    <property type="match status" value="1"/>
</dbReference>
<dbReference type="EMBL" id="FLQS01000056">
    <property type="protein sequence ID" value="SBS78688.1"/>
    <property type="molecule type" value="Genomic_DNA"/>
</dbReference>
<dbReference type="PRINTS" id="PR00081">
    <property type="entry name" value="GDHRDH"/>
</dbReference>
<comment type="similarity">
    <text evidence="1 3">Belongs to the short-chain dehydrogenases/reductases (SDR) family.</text>
</comment>
<dbReference type="NCBIfam" id="NF004824">
    <property type="entry name" value="PRK06180.1"/>
    <property type="match status" value="1"/>
</dbReference>
<evidence type="ECO:0000313" key="4">
    <source>
        <dbReference type="EMBL" id="SBS78688.1"/>
    </source>
</evidence>